<evidence type="ECO:0000313" key="1">
    <source>
        <dbReference type="EMBL" id="OAE26551.1"/>
    </source>
</evidence>
<name>A0A176W1X8_MARPO</name>
<organism evidence="1 2">
    <name type="scientific">Marchantia polymorpha subsp. ruderalis</name>
    <dbReference type="NCBI Taxonomy" id="1480154"/>
    <lineage>
        <taxon>Eukaryota</taxon>
        <taxon>Viridiplantae</taxon>
        <taxon>Streptophyta</taxon>
        <taxon>Embryophyta</taxon>
        <taxon>Marchantiophyta</taxon>
        <taxon>Marchantiopsida</taxon>
        <taxon>Marchantiidae</taxon>
        <taxon>Marchantiales</taxon>
        <taxon>Marchantiaceae</taxon>
        <taxon>Marchantia</taxon>
    </lineage>
</organism>
<gene>
    <name evidence="1" type="ORF">AXG93_3817s1140</name>
</gene>
<dbReference type="AlphaFoldDB" id="A0A176W1X8"/>
<keyword evidence="2" id="KW-1185">Reference proteome</keyword>
<accession>A0A176W1X8</accession>
<dbReference type="EMBL" id="LVLJ01002165">
    <property type="protein sequence ID" value="OAE26551.1"/>
    <property type="molecule type" value="Genomic_DNA"/>
</dbReference>
<evidence type="ECO:0000313" key="2">
    <source>
        <dbReference type="Proteomes" id="UP000077202"/>
    </source>
</evidence>
<proteinExistence type="predicted"/>
<reference evidence="1" key="1">
    <citation type="submission" date="2016-03" db="EMBL/GenBank/DDBJ databases">
        <title>Mechanisms controlling the formation of the plant cell surface in tip-growing cells are functionally conserved among land plants.</title>
        <authorList>
            <person name="Honkanen S."/>
            <person name="Jones V.A."/>
            <person name="Morieri G."/>
            <person name="Champion C."/>
            <person name="Hetherington A.J."/>
            <person name="Kelly S."/>
            <person name="Saint-Marcoux D."/>
            <person name="Proust H."/>
            <person name="Prescott H."/>
            <person name="Dolan L."/>
        </authorList>
    </citation>
    <scope>NUCLEOTIDE SEQUENCE [LARGE SCALE GENOMIC DNA]</scope>
    <source>
        <tissue evidence="1">Whole gametophyte</tissue>
    </source>
</reference>
<protein>
    <submittedName>
        <fullName evidence="1">Uncharacterized protein</fullName>
    </submittedName>
</protein>
<comment type="caution">
    <text evidence="1">The sequence shown here is derived from an EMBL/GenBank/DDBJ whole genome shotgun (WGS) entry which is preliminary data.</text>
</comment>
<dbReference type="Proteomes" id="UP000077202">
    <property type="component" value="Unassembled WGS sequence"/>
</dbReference>
<sequence>MLSSSKPIASGTQKLNRVSYNLLTLGRDSLEGCGFDKRENTLLYEEAKQADDHVQKYVFLTPPDGVSRSGQPQ</sequence>